<comment type="pathway">
    <text evidence="2 9">Amino-acid biosynthesis; L-tryptophan biosynthesis; L-tryptophan from chorismate: step 3/5.</text>
</comment>
<keyword evidence="8 9" id="KW-0413">Isomerase</keyword>
<evidence type="ECO:0000313" key="12">
    <source>
        <dbReference type="Proteomes" id="UP000618445"/>
    </source>
</evidence>
<comment type="caution">
    <text evidence="11">The sequence shown here is derived from an EMBL/GenBank/DDBJ whole genome shotgun (WGS) entry which is preliminary data.</text>
</comment>
<dbReference type="RefSeq" id="WP_190579600.1">
    <property type="nucleotide sequence ID" value="NZ_CAWPQU010000024.1"/>
</dbReference>
<dbReference type="GO" id="GO:0004640">
    <property type="term" value="F:phosphoribosylanthranilate isomerase activity"/>
    <property type="evidence" value="ECO:0007669"/>
    <property type="project" value="UniProtKB-EC"/>
</dbReference>
<dbReference type="Pfam" id="PF00697">
    <property type="entry name" value="PRAI"/>
    <property type="match status" value="1"/>
</dbReference>
<evidence type="ECO:0000256" key="2">
    <source>
        <dbReference type="ARBA" id="ARBA00004664"/>
    </source>
</evidence>
<dbReference type="PANTHER" id="PTHR42894">
    <property type="entry name" value="N-(5'-PHOSPHORIBOSYL)ANTHRANILATE ISOMERASE"/>
    <property type="match status" value="1"/>
</dbReference>
<feature type="domain" description="N-(5'phosphoribosyl) anthranilate isomerase (PRAI)" evidence="10">
    <location>
        <begin position="4"/>
        <end position="221"/>
    </location>
</feature>
<dbReference type="HAMAP" id="MF_00135">
    <property type="entry name" value="PRAI"/>
    <property type="match status" value="1"/>
</dbReference>
<organism evidence="11 12">
    <name type="scientific">Phormidium tenue FACHB-1050</name>
    <dbReference type="NCBI Taxonomy" id="2692857"/>
    <lineage>
        <taxon>Bacteria</taxon>
        <taxon>Bacillati</taxon>
        <taxon>Cyanobacteriota</taxon>
        <taxon>Cyanophyceae</taxon>
        <taxon>Oscillatoriophycideae</taxon>
        <taxon>Oscillatoriales</taxon>
        <taxon>Oscillatoriaceae</taxon>
        <taxon>Phormidium</taxon>
    </lineage>
</organism>
<dbReference type="InterPro" id="IPR001240">
    <property type="entry name" value="PRAI_dom"/>
</dbReference>
<gene>
    <name evidence="9" type="primary">trpF</name>
    <name evidence="11" type="ORF">H6G05_16920</name>
</gene>
<evidence type="ECO:0000256" key="3">
    <source>
        <dbReference type="ARBA" id="ARBA00012572"/>
    </source>
</evidence>
<accession>A0ABR8CG19</accession>
<evidence type="ECO:0000256" key="4">
    <source>
        <dbReference type="ARBA" id="ARBA00022272"/>
    </source>
</evidence>
<evidence type="ECO:0000256" key="9">
    <source>
        <dbReference type="HAMAP-Rule" id="MF_00135"/>
    </source>
</evidence>
<keyword evidence="6 9" id="KW-0822">Tryptophan biosynthesis</keyword>
<comment type="similarity">
    <text evidence="9">Belongs to the TrpF family.</text>
</comment>
<evidence type="ECO:0000256" key="5">
    <source>
        <dbReference type="ARBA" id="ARBA00022605"/>
    </source>
</evidence>
<dbReference type="NCBIfam" id="NF002298">
    <property type="entry name" value="PRK01222.1-4"/>
    <property type="match status" value="1"/>
</dbReference>
<dbReference type="InterPro" id="IPR011060">
    <property type="entry name" value="RibuloseP-bd_barrel"/>
</dbReference>
<keyword evidence="7 9" id="KW-0057">Aromatic amino acid biosynthesis</keyword>
<protein>
    <recommendedName>
        <fullName evidence="4 9">N-(5'-phosphoribosyl)anthranilate isomerase</fullName>
        <shortName evidence="9">PRAI</shortName>
        <ecNumber evidence="3 9">5.3.1.24</ecNumber>
    </recommendedName>
</protein>
<keyword evidence="12" id="KW-1185">Reference proteome</keyword>
<reference evidence="11 12" key="1">
    <citation type="journal article" date="2020" name="ISME J.">
        <title>Comparative genomics reveals insights into cyanobacterial evolution and habitat adaptation.</title>
        <authorList>
            <person name="Chen M.Y."/>
            <person name="Teng W.K."/>
            <person name="Zhao L."/>
            <person name="Hu C.X."/>
            <person name="Zhou Y.K."/>
            <person name="Han B.P."/>
            <person name="Song L.R."/>
            <person name="Shu W.S."/>
        </authorList>
    </citation>
    <scope>NUCLEOTIDE SEQUENCE [LARGE SCALE GENOMIC DNA]</scope>
    <source>
        <strain evidence="11 12">FACHB-1050</strain>
    </source>
</reference>
<dbReference type="InterPro" id="IPR013785">
    <property type="entry name" value="Aldolase_TIM"/>
</dbReference>
<evidence type="ECO:0000256" key="1">
    <source>
        <dbReference type="ARBA" id="ARBA00001164"/>
    </source>
</evidence>
<evidence type="ECO:0000313" key="11">
    <source>
        <dbReference type="EMBL" id="MBD2318524.1"/>
    </source>
</evidence>
<name>A0ABR8CG19_9CYAN</name>
<dbReference type="PANTHER" id="PTHR42894:SF1">
    <property type="entry name" value="N-(5'-PHOSPHORIBOSYL)ANTHRANILATE ISOMERASE"/>
    <property type="match status" value="1"/>
</dbReference>
<proteinExistence type="inferred from homology"/>
<sequence>MYIKICGITKLDQAQAIAQMGVNALGFICVRASPRYISATAIAQITSSLLAAQAEIAEGSPKFAELDLIGVFLNASFSEICETVTQAGLNAVQLHGDESPEFCTEMRSHLNIIKPKIKLIKALRVKDQAGLEQAHLFSNVVDAILLDAYDPHMAGGTGKTLDWQMLRDFRPACDWWLAGGLSPENVAEAIALVKPHGLDVSSGVERTAGDKDLSKVEKFIQRCIGDRTALAHHSSAG</sequence>
<evidence type="ECO:0000256" key="8">
    <source>
        <dbReference type="ARBA" id="ARBA00023235"/>
    </source>
</evidence>
<evidence type="ECO:0000259" key="10">
    <source>
        <dbReference type="Pfam" id="PF00697"/>
    </source>
</evidence>
<dbReference type="Gene3D" id="3.20.20.70">
    <property type="entry name" value="Aldolase class I"/>
    <property type="match status" value="1"/>
</dbReference>
<dbReference type="EMBL" id="JACJQY010000030">
    <property type="protein sequence ID" value="MBD2318524.1"/>
    <property type="molecule type" value="Genomic_DNA"/>
</dbReference>
<keyword evidence="5 9" id="KW-0028">Amino-acid biosynthesis</keyword>
<dbReference type="EC" id="5.3.1.24" evidence="3 9"/>
<evidence type="ECO:0000256" key="6">
    <source>
        <dbReference type="ARBA" id="ARBA00022822"/>
    </source>
</evidence>
<dbReference type="InterPro" id="IPR044643">
    <property type="entry name" value="TrpF_fam"/>
</dbReference>
<dbReference type="SUPFAM" id="SSF51366">
    <property type="entry name" value="Ribulose-phoshate binding barrel"/>
    <property type="match status" value="1"/>
</dbReference>
<comment type="catalytic activity">
    <reaction evidence="1 9">
        <text>N-(5-phospho-beta-D-ribosyl)anthranilate = 1-(2-carboxyphenylamino)-1-deoxy-D-ribulose 5-phosphate</text>
        <dbReference type="Rhea" id="RHEA:21540"/>
        <dbReference type="ChEBI" id="CHEBI:18277"/>
        <dbReference type="ChEBI" id="CHEBI:58613"/>
        <dbReference type="EC" id="5.3.1.24"/>
    </reaction>
</comment>
<evidence type="ECO:0000256" key="7">
    <source>
        <dbReference type="ARBA" id="ARBA00023141"/>
    </source>
</evidence>
<dbReference type="CDD" id="cd00405">
    <property type="entry name" value="PRAI"/>
    <property type="match status" value="1"/>
</dbReference>
<dbReference type="Proteomes" id="UP000618445">
    <property type="component" value="Unassembled WGS sequence"/>
</dbReference>